<organism evidence="1 2">
    <name type="scientific">Trifolium pratense</name>
    <name type="common">Red clover</name>
    <dbReference type="NCBI Taxonomy" id="57577"/>
    <lineage>
        <taxon>Eukaryota</taxon>
        <taxon>Viridiplantae</taxon>
        <taxon>Streptophyta</taxon>
        <taxon>Embryophyta</taxon>
        <taxon>Tracheophyta</taxon>
        <taxon>Spermatophyta</taxon>
        <taxon>Magnoliopsida</taxon>
        <taxon>eudicotyledons</taxon>
        <taxon>Gunneridae</taxon>
        <taxon>Pentapetalae</taxon>
        <taxon>rosids</taxon>
        <taxon>fabids</taxon>
        <taxon>Fabales</taxon>
        <taxon>Fabaceae</taxon>
        <taxon>Papilionoideae</taxon>
        <taxon>50 kb inversion clade</taxon>
        <taxon>NPAAA clade</taxon>
        <taxon>Hologalegina</taxon>
        <taxon>IRL clade</taxon>
        <taxon>Trifolieae</taxon>
        <taxon>Trifolium</taxon>
    </lineage>
</organism>
<sequence>MSVMTADGTPMPLAGIGSVSTSNLSLPNVYYIPNLTLSLASVSQLCDSGYSVMFSSTHCHVQDPHSGRLIGKGRRHGGLYVLDELRVPDTAASTSTSTDLSSFRLSLSSSNFYLWHSRLGHVSASRLKYLASTGALGKLQISDISDCCGCKLAKFSALPFNKSASVSKAPFDLVHSDVWGPSPVLTKGGEYTSNKFSELLAYDGTIHQTSCTDTPQQNGVAERKHRHIVETARSLLLSASVPTEFWGEAIRTYVHAINRIPSSVTSGLSPFEKLYGYSPDYSSLKVFGSTCFVLLPQVERNKLSPRSIICVFLGYGDGQKGYRCYDPLSKKLYVSRHVVFLEHIPFFSLSYDTHTPSKSELTNIDPFGVDNDMSSDCNFENCRDGTSATPDTYVPFVPSATQQPPTTVVPDAPPLPPPPPTPPPPRYPSRDRKATDDNFRK</sequence>
<keyword evidence="2" id="KW-1185">Reference proteome</keyword>
<accession>A0ACB0JU16</accession>
<comment type="caution">
    <text evidence="1">The sequence shown here is derived from an EMBL/GenBank/DDBJ whole genome shotgun (WGS) entry which is preliminary data.</text>
</comment>
<evidence type="ECO:0000313" key="1">
    <source>
        <dbReference type="EMBL" id="CAJ2647237.1"/>
    </source>
</evidence>
<gene>
    <name evidence="1" type="ORF">MILVUS5_LOCUS15802</name>
</gene>
<protein>
    <submittedName>
        <fullName evidence="1">Uncharacterized protein</fullName>
    </submittedName>
</protein>
<name>A0ACB0JU16_TRIPR</name>
<dbReference type="EMBL" id="CASHSV030000109">
    <property type="protein sequence ID" value="CAJ2647237.1"/>
    <property type="molecule type" value="Genomic_DNA"/>
</dbReference>
<proteinExistence type="predicted"/>
<dbReference type="Proteomes" id="UP001177021">
    <property type="component" value="Unassembled WGS sequence"/>
</dbReference>
<evidence type="ECO:0000313" key="2">
    <source>
        <dbReference type="Proteomes" id="UP001177021"/>
    </source>
</evidence>
<reference evidence="1" key="1">
    <citation type="submission" date="2023-10" db="EMBL/GenBank/DDBJ databases">
        <authorList>
            <person name="Rodriguez Cubillos JULIANA M."/>
            <person name="De Vega J."/>
        </authorList>
    </citation>
    <scope>NUCLEOTIDE SEQUENCE</scope>
</reference>